<reference evidence="1" key="1">
    <citation type="journal article" date="2015" name="Nature">
        <title>Complex archaea that bridge the gap between prokaryotes and eukaryotes.</title>
        <authorList>
            <person name="Spang A."/>
            <person name="Saw J.H."/>
            <person name="Jorgensen S.L."/>
            <person name="Zaremba-Niedzwiedzka K."/>
            <person name="Martijn J."/>
            <person name="Lind A.E."/>
            <person name="van Eijk R."/>
            <person name="Schleper C."/>
            <person name="Guy L."/>
            <person name="Ettema T.J."/>
        </authorList>
    </citation>
    <scope>NUCLEOTIDE SEQUENCE</scope>
</reference>
<evidence type="ECO:0000313" key="1">
    <source>
        <dbReference type="EMBL" id="KKN47293.1"/>
    </source>
</evidence>
<organism evidence="1">
    <name type="scientific">marine sediment metagenome</name>
    <dbReference type="NCBI Taxonomy" id="412755"/>
    <lineage>
        <taxon>unclassified sequences</taxon>
        <taxon>metagenomes</taxon>
        <taxon>ecological metagenomes</taxon>
    </lineage>
</organism>
<proteinExistence type="predicted"/>
<accession>A0A0F9U0Z4</accession>
<dbReference type="EMBL" id="LAZR01001284">
    <property type="protein sequence ID" value="KKN47293.1"/>
    <property type="molecule type" value="Genomic_DNA"/>
</dbReference>
<name>A0A0F9U0Z4_9ZZZZ</name>
<gene>
    <name evidence="1" type="ORF">LCGC14_0664440</name>
</gene>
<dbReference type="AlphaFoldDB" id="A0A0F9U0Z4"/>
<sequence>MPIGFLVMKWDTRAGAVILARYPEDTSLDENTLMQVTSAHEYSAESGFTSLMVGSINITSYFTGPEEGYYFLLLLNLDEDSDSYEDGLRDTSQTILLNLKDDAYIDLIPSLFTRLSVFPRLVEEQRLALIYSNKIKRVILNRLRDEGVISKSELMIWAKDIYKEEIVDLEGMIMDLIKKGLVKEGSVKGLPSELIFLIYDIIATRTPPVKLFDDPSSRGLPAHLVEDYRNEINIYFKSYKPTEDDNVKLAEIFNDPQTYETLRLLRTAIVTKNDIEKLKKKGVDDIDFVLKALWDAQMIHAFQDERKNEYYALVSDFYIKRIFPKYLMNVIKREYEQKSKANQVLVEYINVLESTYLSRKETAKIKAEEL</sequence>
<protein>
    <submittedName>
        <fullName evidence="1">Uncharacterized protein</fullName>
    </submittedName>
</protein>
<comment type="caution">
    <text evidence="1">The sequence shown here is derived from an EMBL/GenBank/DDBJ whole genome shotgun (WGS) entry which is preliminary data.</text>
</comment>